<organism evidence="2 3">
    <name type="scientific">Rhizoctonia solani</name>
    <dbReference type="NCBI Taxonomy" id="456999"/>
    <lineage>
        <taxon>Eukaryota</taxon>
        <taxon>Fungi</taxon>
        <taxon>Dikarya</taxon>
        <taxon>Basidiomycota</taxon>
        <taxon>Agaricomycotina</taxon>
        <taxon>Agaricomycetes</taxon>
        <taxon>Cantharellales</taxon>
        <taxon>Ceratobasidiaceae</taxon>
        <taxon>Rhizoctonia</taxon>
    </lineage>
</organism>
<dbReference type="Gene3D" id="2.60.110.10">
    <property type="entry name" value="Thaumatin"/>
    <property type="match status" value="1"/>
</dbReference>
<dbReference type="SUPFAM" id="SSF49870">
    <property type="entry name" value="Osmotin, thaumatin-like protein"/>
    <property type="match status" value="1"/>
</dbReference>
<protein>
    <submittedName>
        <fullName evidence="2">Uncharacterized protein</fullName>
    </submittedName>
</protein>
<dbReference type="Proteomes" id="UP000663826">
    <property type="component" value="Unassembled WGS sequence"/>
</dbReference>
<reference evidence="2" key="1">
    <citation type="submission" date="2021-01" db="EMBL/GenBank/DDBJ databases">
        <authorList>
            <person name="Kaushik A."/>
        </authorList>
    </citation>
    <scope>NUCLEOTIDE SEQUENCE</scope>
    <source>
        <strain evidence="2">AG1-1B</strain>
    </source>
</reference>
<dbReference type="InterPro" id="IPR001938">
    <property type="entry name" value="Thaumatin"/>
</dbReference>
<sequence length="172" mass="17848">MYFSITSTVSALVLLVSSVQAAHTLTLKNNCAWGVGVRVDNWSGSPYTGAARVDIGAKTSKSVSVPNGWIGRVCDVAGDGSCANNCYGKCSMSEFNMNAGGLNYYDISNILSFTVAQKISSSCDSVTCTSVNCPCNQAYRPGDTSGTCGGTGPVDQAVRACAGNDFTITYCP</sequence>
<feature type="signal peptide" evidence="1">
    <location>
        <begin position="1"/>
        <end position="21"/>
    </location>
</feature>
<keyword evidence="1" id="KW-0732">Signal</keyword>
<dbReference type="PROSITE" id="PS51367">
    <property type="entry name" value="THAUMATIN_2"/>
    <property type="match status" value="1"/>
</dbReference>
<proteinExistence type="predicted"/>
<gene>
    <name evidence="2" type="ORF">RDB_LOCUS30741</name>
</gene>
<dbReference type="EMBL" id="CAJMWQ010000937">
    <property type="protein sequence ID" value="CAE6399773.1"/>
    <property type="molecule type" value="Genomic_DNA"/>
</dbReference>
<evidence type="ECO:0000313" key="3">
    <source>
        <dbReference type="Proteomes" id="UP000663826"/>
    </source>
</evidence>
<comment type="caution">
    <text evidence="2">The sequence shown here is derived from an EMBL/GenBank/DDBJ whole genome shotgun (WGS) entry which is preliminary data.</text>
</comment>
<evidence type="ECO:0000313" key="2">
    <source>
        <dbReference type="EMBL" id="CAE6399773.1"/>
    </source>
</evidence>
<accession>A0A8H2WSG9</accession>
<dbReference type="AlphaFoldDB" id="A0A8H2WSG9"/>
<dbReference type="InterPro" id="IPR037176">
    <property type="entry name" value="Osmotin/thaumatin-like_sf"/>
</dbReference>
<evidence type="ECO:0000256" key="1">
    <source>
        <dbReference type="SAM" id="SignalP"/>
    </source>
</evidence>
<dbReference type="SMART" id="SM00205">
    <property type="entry name" value="THN"/>
    <property type="match status" value="1"/>
</dbReference>
<feature type="chain" id="PRO_5034116832" evidence="1">
    <location>
        <begin position="22"/>
        <end position="172"/>
    </location>
</feature>
<name>A0A8H2WSG9_9AGAM</name>